<dbReference type="AlphaFoldDB" id="A0A0C3J8Q7"/>
<dbReference type="PANTHER" id="PTHR10622:SF10">
    <property type="entry name" value="HET DOMAIN-CONTAINING PROTEIN"/>
    <property type="match status" value="1"/>
</dbReference>
<dbReference type="Gene3D" id="1.25.40.10">
    <property type="entry name" value="Tetratricopeptide repeat domain"/>
    <property type="match status" value="2"/>
</dbReference>
<dbReference type="HOGENOM" id="CLU_000288_138_6_1"/>
<dbReference type="Pfam" id="PF06985">
    <property type="entry name" value="HET"/>
    <property type="match status" value="1"/>
</dbReference>
<dbReference type="EMBL" id="KN832114">
    <property type="protein sequence ID" value="KIN94086.1"/>
    <property type="molecule type" value="Genomic_DNA"/>
</dbReference>
<reference evidence="3" key="2">
    <citation type="submission" date="2015-01" db="EMBL/GenBank/DDBJ databases">
        <title>Evolutionary Origins and Diversification of the Mycorrhizal Mutualists.</title>
        <authorList>
            <consortium name="DOE Joint Genome Institute"/>
            <consortium name="Mycorrhizal Genomics Consortium"/>
            <person name="Kohler A."/>
            <person name="Kuo A."/>
            <person name="Nagy L.G."/>
            <person name="Floudas D."/>
            <person name="Copeland A."/>
            <person name="Barry K.W."/>
            <person name="Cichocki N."/>
            <person name="Veneault-Fourrey C."/>
            <person name="LaButti K."/>
            <person name="Lindquist E.A."/>
            <person name="Lipzen A."/>
            <person name="Lundell T."/>
            <person name="Morin E."/>
            <person name="Murat C."/>
            <person name="Riley R."/>
            <person name="Ohm R."/>
            <person name="Sun H."/>
            <person name="Tunlid A."/>
            <person name="Henrissat B."/>
            <person name="Grigoriev I.V."/>
            <person name="Hibbett D.S."/>
            <person name="Martin F."/>
        </authorList>
    </citation>
    <scope>NUCLEOTIDE SEQUENCE [LARGE SCALE GENOMIC DNA]</scope>
    <source>
        <strain evidence="3">Marx 270</strain>
    </source>
</reference>
<accession>A0A0C3J8Q7</accession>
<dbReference type="Proteomes" id="UP000054217">
    <property type="component" value="Unassembled WGS sequence"/>
</dbReference>
<dbReference type="PANTHER" id="PTHR10622">
    <property type="entry name" value="HET DOMAIN-CONTAINING PROTEIN"/>
    <property type="match status" value="1"/>
</dbReference>
<evidence type="ECO:0000259" key="1">
    <source>
        <dbReference type="Pfam" id="PF06985"/>
    </source>
</evidence>
<dbReference type="InterPro" id="IPR010730">
    <property type="entry name" value="HET"/>
</dbReference>
<organism evidence="2 3">
    <name type="scientific">Pisolithus tinctorius Marx 270</name>
    <dbReference type="NCBI Taxonomy" id="870435"/>
    <lineage>
        <taxon>Eukaryota</taxon>
        <taxon>Fungi</taxon>
        <taxon>Dikarya</taxon>
        <taxon>Basidiomycota</taxon>
        <taxon>Agaricomycotina</taxon>
        <taxon>Agaricomycetes</taxon>
        <taxon>Agaricomycetidae</taxon>
        <taxon>Boletales</taxon>
        <taxon>Sclerodermatineae</taxon>
        <taxon>Pisolithaceae</taxon>
        <taxon>Pisolithus</taxon>
    </lineage>
</organism>
<dbReference type="OrthoDB" id="2972126at2759"/>
<gene>
    <name evidence="2" type="ORF">M404DRAFT_414053</name>
</gene>
<dbReference type="SUPFAM" id="SSF48452">
    <property type="entry name" value="TPR-like"/>
    <property type="match status" value="1"/>
</dbReference>
<evidence type="ECO:0000313" key="2">
    <source>
        <dbReference type="EMBL" id="KIN94086.1"/>
    </source>
</evidence>
<dbReference type="InParanoid" id="A0A0C3J8Q7"/>
<dbReference type="STRING" id="870435.A0A0C3J8Q7"/>
<evidence type="ECO:0000313" key="3">
    <source>
        <dbReference type="Proteomes" id="UP000054217"/>
    </source>
</evidence>
<protein>
    <recommendedName>
        <fullName evidence="1">Heterokaryon incompatibility domain-containing protein</fullName>
    </recommendedName>
</protein>
<proteinExistence type="predicted"/>
<dbReference type="Pfam" id="PF13374">
    <property type="entry name" value="TPR_10"/>
    <property type="match status" value="1"/>
</dbReference>
<dbReference type="SUPFAM" id="SSF81901">
    <property type="entry name" value="HCP-like"/>
    <property type="match status" value="1"/>
</dbReference>
<dbReference type="InterPro" id="IPR011990">
    <property type="entry name" value="TPR-like_helical_dom_sf"/>
</dbReference>
<keyword evidence="3" id="KW-1185">Reference proteome</keyword>
<name>A0A0C3J8Q7_PISTI</name>
<sequence>MVDFDKEVTRLRAMLKLHPPGNPNRSMVLRDLAFVLRIRLAQYGSEMDLEDSIDLGRAALELLPPRHPQQSDALNNLATFLHDRFEREGVSRDLEEAITLQRDALGLRPPGHVNRSISLHNLATFLLTRFSREGGSVHLDEAIALGGEGLKLHPPGHPNRDFSLLNQSTYLHARFKIQGSMTDLEDAIAYGRAALELRPLGHAKRPSALFGIASMLDDRFKKKGEMSVLQEAIHLSRAGLEVSTPQHSGRALHFHTLASCLYNRFIKLGEAADLQEAVNLARDALAATLEKNYDRPHFLSMLSLCLSELFRIRSVATSPEGEEAVTLGEAALALSLPGNPDRPSFLYTTAQALYYRFQMLGSIADLEMAIKHARAAIELGSPRRPLHPVYLGVLADCLRDRFGQEGAIADLDEAMALVRTALGLTSPDHPYWPSYLDTLASCHWHKFQRFSVLADLEEAVTLGRVAMELSPAEHCHSAALRKKLVTYVQELFRKQNPSTESMKVVTLSRLMLDLSPGEHPIRPVAVSNITSFLRNKSCQQGAASNLDEGSVQLNHADFSLLQPLALCPNGRSGRSIGHTDVEHDVGKTAMVLSPCSGPPRIEQLIGNIAYEILKTLPVRLLNARTGVLCDRVAQLSHFESSDHYKELLSTALFSPSQQSDLIHLTVCDYFQYITLSHRWGKGEPLLRDVEGRSIYNLTGKDGLAKLQNFCKTVLRHGYLWAWSDTCCIDKDSSVELHEAIGSMFSWYRKSALTIVHLSDVTQPDSLFRSAWLTRGWTLQELLAPCAILFYKADWSPYTDRTSSNHKTDSAILDELEKATGIASQYLTCFSPGIENARLRLQWVSTRCTTRPEDIAYSLFGIFNLHLPVLYGEMVENALGRLLAEIISRSGDTSVLDWIGPPSSFNSCVPANIASYATPLSLPPPPSKVEPQSLMLTMRKHWARRDAFKMYRALSRLALPQFINRRLLLPCIVHRVEMIKRKQAEPGTLSDLYQIYASGLKSLEITSSENLQERAEWSTPRLPYVLVRPWGSRLVGTAITNAEQWLSRLEEPFNALLLAELPQNEYKRIATFCRIVAHPIDSGRILQSEISTLTVV</sequence>
<feature type="domain" description="Heterokaryon incompatibility" evidence="1">
    <location>
        <begin position="672"/>
        <end position="762"/>
    </location>
</feature>
<reference evidence="2 3" key="1">
    <citation type="submission" date="2014-04" db="EMBL/GenBank/DDBJ databases">
        <authorList>
            <consortium name="DOE Joint Genome Institute"/>
            <person name="Kuo A."/>
            <person name="Kohler A."/>
            <person name="Costa M.D."/>
            <person name="Nagy L.G."/>
            <person name="Floudas D."/>
            <person name="Copeland A."/>
            <person name="Barry K.W."/>
            <person name="Cichocki N."/>
            <person name="Veneault-Fourrey C."/>
            <person name="LaButti K."/>
            <person name="Lindquist E.A."/>
            <person name="Lipzen A."/>
            <person name="Lundell T."/>
            <person name="Morin E."/>
            <person name="Murat C."/>
            <person name="Sun H."/>
            <person name="Tunlid A."/>
            <person name="Henrissat B."/>
            <person name="Grigoriev I.V."/>
            <person name="Hibbett D.S."/>
            <person name="Martin F."/>
            <person name="Nordberg H.P."/>
            <person name="Cantor M.N."/>
            <person name="Hua S.X."/>
        </authorList>
    </citation>
    <scope>NUCLEOTIDE SEQUENCE [LARGE SCALE GENOMIC DNA]</scope>
    <source>
        <strain evidence="2 3">Marx 270</strain>
    </source>
</reference>